<dbReference type="EMBL" id="JAYGIL010000009">
    <property type="protein sequence ID" value="MEA5403057.1"/>
    <property type="molecule type" value="Genomic_DNA"/>
</dbReference>
<dbReference type="Pfam" id="PF03379">
    <property type="entry name" value="CcmB"/>
    <property type="match status" value="1"/>
</dbReference>
<keyword evidence="5" id="KW-0201">Cytochrome c-type biogenesis</keyword>
<name>A0ABU5S3M2_9BACT</name>
<feature type="transmembrane region" description="Helical" evidence="8">
    <location>
        <begin position="237"/>
        <end position="258"/>
    </location>
</feature>
<evidence type="ECO:0000256" key="1">
    <source>
        <dbReference type="ARBA" id="ARBA00004141"/>
    </source>
</evidence>
<keyword evidence="6 8" id="KW-1133">Transmembrane helix</keyword>
<feature type="transmembrane region" description="Helical" evidence="8">
    <location>
        <begin position="198"/>
        <end position="217"/>
    </location>
</feature>
<feature type="transmembrane region" description="Helical" evidence="8">
    <location>
        <begin position="60"/>
        <end position="80"/>
    </location>
</feature>
<keyword evidence="4 8" id="KW-0812">Transmembrane</keyword>
<dbReference type="PANTHER" id="PTHR30070:SF1">
    <property type="entry name" value="CYTOCHROME C BIOGENESIS B-RELATED"/>
    <property type="match status" value="1"/>
</dbReference>
<dbReference type="InterPro" id="IPR003544">
    <property type="entry name" value="Cyt_c_biogenesis_CcmB"/>
</dbReference>
<comment type="caution">
    <text evidence="9">The sequence shown here is derived from an EMBL/GenBank/DDBJ whole genome shotgun (WGS) entry which is preliminary data.</text>
</comment>
<comment type="subcellular location">
    <subcellularLocation>
        <location evidence="1">Membrane</location>
        <topology evidence="1">Multi-pass membrane protein</topology>
    </subcellularLocation>
</comment>
<dbReference type="PANTHER" id="PTHR30070">
    <property type="entry name" value="HEME EXPORTER PROTEIN B"/>
    <property type="match status" value="1"/>
</dbReference>
<protein>
    <submittedName>
        <fullName evidence="9">Heme exporter protein CcmB</fullName>
    </submittedName>
</protein>
<proteinExistence type="inferred from homology"/>
<evidence type="ECO:0000313" key="9">
    <source>
        <dbReference type="EMBL" id="MEA5403057.1"/>
    </source>
</evidence>
<evidence type="ECO:0000256" key="2">
    <source>
        <dbReference type="ARBA" id="ARBA00010544"/>
    </source>
</evidence>
<feature type="transmembrane region" description="Helical" evidence="8">
    <location>
        <begin position="146"/>
        <end position="163"/>
    </location>
</feature>
<reference evidence="9 10" key="1">
    <citation type="submission" date="2023-12" db="EMBL/GenBank/DDBJ databases">
        <title>Novel species of the genus Arcicella isolated from rivers.</title>
        <authorList>
            <person name="Lu H."/>
        </authorList>
    </citation>
    <scope>NUCLEOTIDE SEQUENCE [LARGE SCALE GENOMIC DNA]</scope>
    <source>
        <strain evidence="9 10">DC2W</strain>
    </source>
</reference>
<feature type="transmembrane region" description="Helical" evidence="8">
    <location>
        <begin position="169"/>
        <end position="191"/>
    </location>
</feature>
<dbReference type="Proteomes" id="UP001303899">
    <property type="component" value="Unassembled WGS sequence"/>
</dbReference>
<evidence type="ECO:0000256" key="8">
    <source>
        <dbReference type="SAM" id="Phobius"/>
    </source>
</evidence>
<evidence type="ECO:0000313" key="10">
    <source>
        <dbReference type="Proteomes" id="UP001303899"/>
    </source>
</evidence>
<evidence type="ECO:0000256" key="7">
    <source>
        <dbReference type="ARBA" id="ARBA00023136"/>
    </source>
</evidence>
<evidence type="ECO:0000256" key="6">
    <source>
        <dbReference type="ARBA" id="ARBA00022989"/>
    </source>
</evidence>
<accession>A0ABU5S3M2</accession>
<gene>
    <name evidence="9" type="ORF">VB776_09035</name>
</gene>
<evidence type="ECO:0000256" key="5">
    <source>
        <dbReference type="ARBA" id="ARBA00022748"/>
    </source>
</evidence>
<sequence>MTKIILECQNIILFHDQAFCLCRNFAKKIQKVGICLFPRMFKEIKALIEKEITLELRQKYALNGMLLYIVSTVYVCYLSFRMKANQIDKITWNTLFWIILLFTAMNAIAKSFTQERYGRLLYYYTLASPVGIILSKIVYNTLLMLVLALAGFGVYAVVMGNPVGDMPLYLASIVLGAVGFSSTLTMIAGIASKAENSATLMAVLSFPVILPMLLMLLKISKNALDGLDRASSLDEVFMLLAIDAIVLVLSVILFPFLWRS</sequence>
<keyword evidence="3" id="KW-0813">Transport</keyword>
<comment type="similarity">
    <text evidence="2">Belongs to the CcmB/CycW/HelB family.</text>
</comment>
<keyword evidence="7 8" id="KW-0472">Membrane</keyword>
<evidence type="ECO:0000256" key="3">
    <source>
        <dbReference type="ARBA" id="ARBA00022448"/>
    </source>
</evidence>
<feature type="transmembrane region" description="Helical" evidence="8">
    <location>
        <begin position="92"/>
        <end position="109"/>
    </location>
</feature>
<keyword evidence="10" id="KW-1185">Reference proteome</keyword>
<evidence type="ECO:0000256" key="4">
    <source>
        <dbReference type="ARBA" id="ARBA00022692"/>
    </source>
</evidence>
<organism evidence="9 10">
    <name type="scientific">Arcicella gelida</name>
    <dbReference type="NCBI Taxonomy" id="2984195"/>
    <lineage>
        <taxon>Bacteria</taxon>
        <taxon>Pseudomonadati</taxon>
        <taxon>Bacteroidota</taxon>
        <taxon>Cytophagia</taxon>
        <taxon>Cytophagales</taxon>
        <taxon>Flectobacillaceae</taxon>
        <taxon>Arcicella</taxon>
    </lineage>
</organism>